<dbReference type="InterPro" id="IPR041701">
    <property type="entry name" value="MetN_ABC"/>
</dbReference>
<keyword evidence="5" id="KW-1278">Translocase</keyword>
<accession>A0A1Z5J2R3</accession>
<dbReference type="SMART" id="SM00930">
    <property type="entry name" value="NIL"/>
    <property type="match status" value="1"/>
</dbReference>
<dbReference type="AlphaFoldDB" id="A0A1Z5J2R3"/>
<dbReference type="SUPFAM" id="SSF55021">
    <property type="entry name" value="ACT-like"/>
    <property type="match status" value="1"/>
</dbReference>
<evidence type="ECO:0000259" key="8">
    <source>
        <dbReference type="PROSITE" id="PS50893"/>
    </source>
</evidence>
<evidence type="ECO:0000256" key="7">
    <source>
        <dbReference type="ARBA" id="ARBA00023136"/>
    </source>
</evidence>
<evidence type="ECO:0000256" key="3">
    <source>
        <dbReference type="ARBA" id="ARBA00022741"/>
    </source>
</evidence>
<dbReference type="Proteomes" id="UP000223370">
    <property type="component" value="Unassembled WGS sequence"/>
</dbReference>
<keyword evidence="6" id="KW-0029">Amino-acid transport</keyword>
<dbReference type="PANTHER" id="PTHR43166:SF30">
    <property type="entry name" value="METHIONINE IMPORT ATP-BINDING PROTEIN METN"/>
    <property type="match status" value="1"/>
</dbReference>
<keyword evidence="7" id="KW-0472">Membrane</keyword>
<dbReference type="RefSeq" id="WP_098824554.1">
    <property type="nucleotide sequence ID" value="NZ_BCMJ01000004.1"/>
</dbReference>
<dbReference type="EMBL" id="BCMJ01000004">
    <property type="protein sequence ID" value="GAX08102.1"/>
    <property type="molecule type" value="Genomic_DNA"/>
</dbReference>
<evidence type="ECO:0000256" key="6">
    <source>
        <dbReference type="ARBA" id="ARBA00022970"/>
    </source>
</evidence>
<dbReference type="GO" id="GO:0016887">
    <property type="term" value="F:ATP hydrolysis activity"/>
    <property type="evidence" value="ECO:0007669"/>
    <property type="project" value="InterPro"/>
</dbReference>
<dbReference type="Pfam" id="PF00005">
    <property type="entry name" value="ABC_tran"/>
    <property type="match status" value="1"/>
</dbReference>
<dbReference type="InterPro" id="IPR018449">
    <property type="entry name" value="NIL_domain"/>
</dbReference>
<sequence>MAKQLINLENINVSFDQAGNTVQAVKDASLQVEQGEIYGVVGYSGAGKSTLVRVINLLQLPTSGKVEINGEVLFEKKDGVTKQIGTKELREKRRNIGMIFQHFNLLEEKTVIRNVEFALKHSKKKEKEVTAQALKLLKLVGLEDRKDFYPAQLSGGQQQRVAIARALANDPDILISDEATSALDPKSTTQILDLLKRLNKELGLTIVLITHQMEAVKQVADKIAVMSSGEIIERGELVDVFTHPQKELTKELIGTQGELKKAIHLLDKDAIQRLNHEEWELAHLTYTGTNVVDPIAAKLYKDFDVEVSIIFGNVDELRGTPVGTLFVTLKGAKDNREKAIAYLKKAGVDVEEYSSREVIA</sequence>
<dbReference type="InterPro" id="IPR050086">
    <property type="entry name" value="MetN_ABC_transporter-like"/>
</dbReference>
<evidence type="ECO:0000256" key="5">
    <source>
        <dbReference type="ARBA" id="ARBA00022967"/>
    </source>
</evidence>
<evidence type="ECO:0000256" key="2">
    <source>
        <dbReference type="ARBA" id="ARBA00022475"/>
    </source>
</evidence>
<dbReference type="InterPro" id="IPR027417">
    <property type="entry name" value="P-loop_NTPase"/>
</dbReference>
<keyword evidence="10" id="KW-1185">Reference proteome</keyword>
<dbReference type="InterPro" id="IPR045865">
    <property type="entry name" value="ACT-like_dom_sf"/>
</dbReference>
<dbReference type="GO" id="GO:0005524">
    <property type="term" value="F:ATP binding"/>
    <property type="evidence" value="ECO:0007669"/>
    <property type="project" value="UniProtKB-KW"/>
</dbReference>
<dbReference type="OrthoDB" id="9802264at2"/>
<reference evidence="9 10" key="1">
    <citation type="submission" date="2015-11" db="EMBL/GenBank/DDBJ databases">
        <title>Draft genome sequences of new species of the genus Lactobacillus isolated from orchardgrass silage.</title>
        <authorList>
            <person name="Tohno M."/>
            <person name="Tanizawa Y."/>
            <person name="Arita M."/>
        </authorList>
    </citation>
    <scope>NUCLEOTIDE SEQUENCE [LARGE SCALE GENOMIC DNA]</scope>
    <source>
        <strain evidence="9 10">IWT5</strain>
    </source>
</reference>
<dbReference type="Gene3D" id="3.40.50.300">
    <property type="entry name" value="P-loop containing nucleotide triphosphate hydrolases"/>
    <property type="match status" value="1"/>
</dbReference>
<proteinExistence type="predicted"/>
<dbReference type="SMART" id="SM00382">
    <property type="entry name" value="AAA"/>
    <property type="match status" value="1"/>
</dbReference>
<dbReference type="Gene3D" id="3.30.70.260">
    <property type="match status" value="1"/>
</dbReference>
<dbReference type="Pfam" id="PF09383">
    <property type="entry name" value="NIL"/>
    <property type="match status" value="1"/>
</dbReference>
<evidence type="ECO:0000313" key="9">
    <source>
        <dbReference type="EMBL" id="GAX08102.1"/>
    </source>
</evidence>
<keyword evidence="4 9" id="KW-0067">ATP-binding</keyword>
<protein>
    <submittedName>
        <fullName evidence="9">Methionine ABC transporter ATP-binding protein</fullName>
    </submittedName>
</protein>
<dbReference type="PROSITE" id="PS00211">
    <property type="entry name" value="ABC_TRANSPORTER_1"/>
    <property type="match status" value="1"/>
</dbReference>
<evidence type="ECO:0000256" key="4">
    <source>
        <dbReference type="ARBA" id="ARBA00022840"/>
    </source>
</evidence>
<evidence type="ECO:0000256" key="1">
    <source>
        <dbReference type="ARBA" id="ARBA00022448"/>
    </source>
</evidence>
<keyword evidence="2" id="KW-1003">Cell membrane</keyword>
<keyword evidence="1" id="KW-0813">Transport</keyword>
<dbReference type="InterPro" id="IPR017871">
    <property type="entry name" value="ABC_transporter-like_CS"/>
</dbReference>
<dbReference type="PROSITE" id="PS50893">
    <property type="entry name" value="ABC_TRANSPORTER_2"/>
    <property type="match status" value="1"/>
</dbReference>
<dbReference type="InterPro" id="IPR003439">
    <property type="entry name" value="ABC_transporter-like_ATP-bd"/>
</dbReference>
<name>A0A1Z5J2R3_9LACO</name>
<feature type="domain" description="ABC transporter" evidence="8">
    <location>
        <begin position="6"/>
        <end position="253"/>
    </location>
</feature>
<dbReference type="CDD" id="cd03258">
    <property type="entry name" value="ABC_MetN_methionine_transporter"/>
    <property type="match status" value="1"/>
</dbReference>
<dbReference type="GO" id="GO:0006865">
    <property type="term" value="P:amino acid transport"/>
    <property type="evidence" value="ECO:0007669"/>
    <property type="project" value="UniProtKB-KW"/>
</dbReference>
<dbReference type="InterPro" id="IPR003593">
    <property type="entry name" value="AAA+_ATPase"/>
</dbReference>
<gene>
    <name evidence="9" type="primary">metN_1</name>
    <name evidence="9" type="ORF">IWT5_01254</name>
</gene>
<evidence type="ECO:0000313" key="10">
    <source>
        <dbReference type="Proteomes" id="UP000223370"/>
    </source>
</evidence>
<comment type="caution">
    <text evidence="9">The sequence shown here is derived from an EMBL/GenBank/DDBJ whole genome shotgun (WGS) entry which is preliminary data.</text>
</comment>
<organism evidence="9 10">
    <name type="scientific">Secundilactobacillus silagincola</name>
    <dbReference type="NCBI Taxonomy" id="1714681"/>
    <lineage>
        <taxon>Bacteria</taxon>
        <taxon>Bacillati</taxon>
        <taxon>Bacillota</taxon>
        <taxon>Bacilli</taxon>
        <taxon>Lactobacillales</taxon>
        <taxon>Lactobacillaceae</taxon>
        <taxon>Secundilactobacillus</taxon>
    </lineage>
</organism>
<dbReference type="PANTHER" id="PTHR43166">
    <property type="entry name" value="AMINO ACID IMPORT ATP-BINDING PROTEIN"/>
    <property type="match status" value="1"/>
</dbReference>
<dbReference type="SUPFAM" id="SSF52540">
    <property type="entry name" value="P-loop containing nucleoside triphosphate hydrolases"/>
    <property type="match status" value="1"/>
</dbReference>
<keyword evidence="3" id="KW-0547">Nucleotide-binding</keyword>